<dbReference type="EMBL" id="BLAL01000011">
    <property type="protein sequence ID" value="GES74047.1"/>
    <property type="molecule type" value="Genomic_DNA"/>
</dbReference>
<comment type="caution">
    <text evidence="2">The sequence shown here is derived from an EMBL/GenBank/DDBJ whole genome shotgun (WGS) entry which is preliminary data.</text>
</comment>
<name>A0A8H3QCM8_9GLOM</name>
<evidence type="ECO:0000313" key="2">
    <source>
        <dbReference type="EMBL" id="GES74047.1"/>
    </source>
</evidence>
<protein>
    <submittedName>
        <fullName evidence="2">Uncharacterized protein</fullName>
    </submittedName>
</protein>
<dbReference type="Proteomes" id="UP000615446">
    <property type="component" value="Unassembled WGS sequence"/>
</dbReference>
<dbReference type="AlphaFoldDB" id="A0A8H3QCM8"/>
<accession>A0A8H3QCM8</accession>
<evidence type="ECO:0000313" key="3">
    <source>
        <dbReference type="Proteomes" id="UP000615446"/>
    </source>
</evidence>
<gene>
    <name evidence="2" type="ORF">RCL2_000154700</name>
</gene>
<dbReference type="OrthoDB" id="2436905at2759"/>
<feature type="region of interest" description="Disordered" evidence="1">
    <location>
        <begin position="240"/>
        <end position="262"/>
    </location>
</feature>
<organism evidence="2 3">
    <name type="scientific">Rhizophagus clarus</name>
    <dbReference type="NCBI Taxonomy" id="94130"/>
    <lineage>
        <taxon>Eukaryota</taxon>
        <taxon>Fungi</taxon>
        <taxon>Fungi incertae sedis</taxon>
        <taxon>Mucoromycota</taxon>
        <taxon>Glomeromycotina</taxon>
        <taxon>Glomeromycetes</taxon>
        <taxon>Glomerales</taxon>
        <taxon>Glomeraceae</taxon>
        <taxon>Rhizophagus</taxon>
    </lineage>
</organism>
<evidence type="ECO:0000256" key="1">
    <source>
        <dbReference type="SAM" id="MobiDB-lite"/>
    </source>
</evidence>
<sequence length="285" mass="32777">MQSKINSLRKINLKLLAKITELKKKNAERDKEKTTLIAKLNDDIKEIKQSSASTNSVKIFDICQSIYTKTKSLEESKIDIFLNEVYKKSISNKIRKRNKEKKLQRESACKDLIKKISTSISYNAPIQKQLRGTSHDSISQVTEILLTSAFDKSIEEIIVRDRISIKKVKGLIYDFILTQNSDTKHPALYKKIEKARKIYRLTKKTGLDKVKYIKTYSTTTISKFTNGEIQRVIDHFTKNSNMGFTDNPNTRKQDDDVPEKSDRNNVLEVQVHLLDLAKTRSSTAS</sequence>
<proteinExistence type="predicted"/>
<reference evidence="2" key="1">
    <citation type="submission" date="2019-10" db="EMBL/GenBank/DDBJ databases">
        <title>Conservation and host-specific expression of non-tandemly repeated heterogenous ribosome RNA gene in arbuscular mycorrhizal fungi.</title>
        <authorList>
            <person name="Maeda T."/>
            <person name="Kobayashi Y."/>
            <person name="Nakagawa T."/>
            <person name="Ezawa T."/>
            <person name="Yamaguchi K."/>
            <person name="Bino T."/>
            <person name="Nishimoto Y."/>
            <person name="Shigenobu S."/>
            <person name="Kawaguchi M."/>
        </authorList>
    </citation>
    <scope>NUCLEOTIDE SEQUENCE</scope>
    <source>
        <strain evidence="2">HR1</strain>
    </source>
</reference>
<feature type="compositionally biased region" description="Basic and acidic residues" evidence="1">
    <location>
        <begin position="249"/>
        <end position="262"/>
    </location>
</feature>